<keyword evidence="1" id="KW-0547">Nucleotide-binding</keyword>
<dbReference type="OrthoDB" id="6500128at2759"/>
<dbReference type="InterPro" id="IPR032781">
    <property type="entry name" value="ABC_tran_Xtn"/>
</dbReference>
<dbReference type="SUPFAM" id="SSF52540">
    <property type="entry name" value="P-loop containing nucleoside triphosphate hydrolases"/>
    <property type="match status" value="2"/>
</dbReference>
<dbReference type="OMA" id="HDRQFVN"/>
<evidence type="ECO:0000313" key="4">
    <source>
        <dbReference type="EMBL" id="GAQ90563.1"/>
    </source>
</evidence>
<organism evidence="4 5">
    <name type="scientific">Klebsormidium nitens</name>
    <name type="common">Green alga</name>
    <name type="synonym">Ulothrix nitens</name>
    <dbReference type="NCBI Taxonomy" id="105231"/>
    <lineage>
        <taxon>Eukaryota</taxon>
        <taxon>Viridiplantae</taxon>
        <taxon>Streptophyta</taxon>
        <taxon>Klebsormidiophyceae</taxon>
        <taxon>Klebsormidiales</taxon>
        <taxon>Klebsormidiaceae</taxon>
        <taxon>Klebsormidium</taxon>
    </lineage>
</organism>
<feature type="domain" description="ABC transporter" evidence="3">
    <location>
        <begin position="453"/>
        <end position="686"/>
    </location>
</feature>
<dbReference type="PROSITE" id="PS50893">
    <property type="entry name" value="ABC_TRANSPORTER_2"/>
    <property type="match status" value="2"/>
</dbReference>
<dbReference type="AlphaFoldDB" id="A0A1Y1IIN2"/>
<dbReference type="CDD" id="cd03221">
    <property type="entry name" value="ABCF_EF-3"/>
    <property type="match status" value="1"/>
</dbReference>
<dbReference type="GO" id="GO:0016887">
    <property type="term" value="F:ATP hydrolysis activity"/>
    <property type="evidence" value="ECO:0007669"/>
    <property type="project" value="InterPro"/>
</dbReference>
<dbReference type="InterPro" id="IPR003439">
    <property type="entry name" value="ABC_transporter-like_ATP-bd"/>
</dbReference>
<dbReference type="Pfam" id="PF00005">
    <property type="entry name" value="ABC_tran"/>
    <property type="match status" value="2"/>
</dbReference>
<dbReference type="SMART" id="SM00382">
    <property type="entry name" value="AAA"/>
    <property type="match status" value="2"/>
</dbReference>
<dbReference type="Pfam" id="PF12848">
    <property type="entry name" value="ABC_tran_Xtn"/>
    <property type="match status" value="1"/>
</dbReference>
<proteinExistence type="predicted"/>
<dbReference type="PANTHER" id="PTHR42855">
    <property type="entry name" value="ABC TRANSPORTER ATP-BINDING SUBUNIT"/>
    <property type="match status" value="1"/>
</dbReference>
<dbReference type="InterPro" id="IPR003593">
    <property type="entry name" value="AAA+_ATPase"/>
</dbReference>
<evidence type="ECO:0000313" key="5">
    <source>
        <dbReference type="Proteomes" id="UP000054558"/>
    </source>
</evidence>
<dbReference type="FunFam" id="3.40.50.300:FF:000011">
    <property type="entry name" value="Putative ABC transporter ATP-binding component"/>
    <property type="match status" value="2"/>
</dbReference>
<dbReference type="Proteomes" id="UP000054558">
    <property type="component" value="Unassembled WGS sequence"/>
</dbReference>
<dbReference type="InterPro" id="IPR051309">
    <property type="entry name" value="ABCF_ATPase"/>
</dbReference>
<protein>
    <recommendedName>
        <fullName evidence="3">ABC transporter domain-containing protein</fullName>
    </recommendedName>
</protein>
<dbReference type="STRING" id="105231.A0A1Y1IIN2"/>
<feature type="domain" description="ABC transporter" evidence="3">
    <location>
        <begin position="137"/>
        <end position="388"/>
    </location>
</feature>
<accession>A0A1Y1IIN2</accession>
<dbReference type="PROSITE" id="PS00211">
    <property type="entry name" value="ABC_TRANSPORTER_1"/>
    <property type="match status" value="1"/>
</dbReference>
<evidence type="ECO:0000259" key="3">
    <source>
        <dbReference type="PROSITE" id="PS50893"/>
    </source>
</evidence>
<evidence type="ECO:0000256" key="2">
    <source>
        <dbReference type="ARBA" id="ARBA00022840"/>
    </source>
</evidence>
<keyword evidence="2" id="KW-0067">ATP-binding</keyword>
<dbReference type="InterPro" id="IPR027417">
    <property type="entry name" value="P-loop_NTPase"/>
</dbReference>
<dbReference type="EMBL" id="DF237605">
    <property type="protein sequence ID" value="GAQ90563.1"/>
    <property type="molecule type" value="Genomic_DNA"/>
</dbReference>
<reference evidence="4 5" key="1">
    <citation type="journal article" date="2014" name="Nat. Commun.">
        <title>Klebsormidium flaccidum genome reveals primary factors for plant terrestrial adaptation.</title>
        <authorList>
            <person name="Hori K."/>
            <person name="Maruyama F."/>
            <person name="Fujisawa T."/>
            <person name="Togashi T."/>
            <person name="Yamamoto N."/>
            <person name="Seo M."/>
            <person name="Sato S."/>
            <person name="Yamada T."/>
            <person name="Mori H."/>
            <person name="Tajima N."/>
            <person name="Moriyama T."/>
            <person name="Ikeuchi M."/>
            <person name="Watanabe M."/>
            <person name="Wada H."/>
            <person name="Kobayashi K."/>
            <person name="Saito M."/>
            <person name="Masuda T."/>
            <person name="Sasaki-Sekimoto Y."/>
            <person name="Mashiguchi K."/>
            <person name="Awai K."/>
            <person name="Shimojima M."/>
            <person name="Masuda S."/>
            <person name="Iwai M."/>
            <person name="Nobusawa T."/>
            <person name="Narise T."/>
            <person name="Kondo S."/>
            <person name="Saito H."/>
            <person name="Sato R."/>
            <person name="Murakawa M."/>
            <person name="Ihara Y."/>
            <person name="Oshima-Yamada Y."/>
            <person name="Ohtaka K."/>
            <person name="Satoh M."/>
            <person name="Sonobe K."/>
            <person name="Ishii M."/>
            <person name="Ohtani R."/>
            <person name="Kanamori-Sato M."/>
            <person name="Honoki R."/>
            <person name="Miyazaki D."/>
            <person name="Mochizuki H."/>
            <person name="Umetsu J."/>
            <person name="Higashi K."/>
            <person name="Shibata D."/>
            <person name="Kamiya Y."/>
            <person name="Sato N."/>
            <person name="Nakamura Y."/>
            <person name="Tabata S."/>
            <person name="Ida S."/>
            <person name="Kurokawa K."/>
            <person name="Ohta H."/>
        </authorList>
    </citation>
    <scope>NUCLEOTIDE SEQUENCE [LARGE SCALE GENOMIC DNA]</scope>
    <source>
        <strain evidence="4 5">NIES-2285</strain>
    </source>
</reference>
<dbReference type="PANTHER" id="PTHR42855:SF1">
    <property type="entry name" value="ABC TRANSPORTER DOMAIN-CONTAINING PROTEIN"/>
    <property type="match status" value="1"/>
</dbReference>
<evidence type="ECO:0000256" key="1">
    <source>
        <dbReference type="ARBA" id="ARBA00022741"/>
    </source>
</evidence>
<keyword evidence="5" id="KW-1185">Reference proteome</keyword>
<dbReference type="GO" id="GO:0005524">
    <property type="term" value="F:ATP binding"/>
    <property type="evidence" value="ECO:0007669"/>
    <property type="project" value="UniProtKB-KW"/>
</dbReference>
<sequence length="785" mass="85420">MGDSLVTALGAGIAFPPTLGTGYTAVDAKRSRLGEAADSRSSLTPVSKVLKSDSRLLHSSFVDRSLSTTLFAAPTTSGRTDPHTPALHGKPHLRRRRNGLIVNAAAKTLIGSISVNTAENVAASLAKSSVVPGEVLLAAEGLVKTFDGDRYLFQDLNLTVARGQKIGLIGHNGSGKTTLLRILAGREKPDQGSVQQRKQINVGFLEQEPPMDGEATILEAVISADTPLMAAVRQYEKAAASMAKGNGAAGDKQFQAAMEKMDALQAWDVASEARQLLDVLGVGFYDQRVSSLSGGQKKRVALAAALLAKPDLLVLDEPTNHMDVEAIEWMERLLGASTLTVLLVTHDRYFLDRVSNEIVEISAGRAYSHSGNYSAYLANKALREVSEEAAISKAETILRKETEWMRRQPKARSTKSRARIDQYYALTKAAERKGATKGLQLDIGSERLGKKILELRGACMDYGEMRVLDNFSYTFVKGDRVGVVGRNGVGKSTLLEAFAGNLALKSGEREAGETLNIGYYTQDTPAIPDDVRVMDYCQQFAEGEVQLGRDQGGFLGNTAATGEKQGLNVSGLLERFGFPRAKQYDRAGKLSGGERRRLHLATVLMRRPNFLMMDEPTNDLDLQTIETLEAFLQSWDGCLVVVSHDRAFMDSVVDWLLVMEGDGQVRAFEGSYSDYTDFKREQQAALASEEKAQAAAAAATSAAVSPSSGSIKLTYSEKKEYGRLEKEIEKLTGKHRRQERPLVGVGRAGRRLRPFRLEARPLPLGDPELLRLDIEAFRILAPTPA</sequence>
<dbReference type="InterPro" id="IPR017871">
    <property type="entry name" value="ABC_transporter-like_CS"/>
</dbReference>
<name>A0A1Y1IIN2_KLENI</name>
<gene>
    <name evidence="4" type="ORF">KFL_006560080</name>
</gene>
<dbReference type="Gene3D" id="3.40.50.300">
    <property type="entry name" value="P-loop containing nucleotide triphosphate hydrolases"/>
    <property type="match status" value="2"/>
</dbReference>